<evidence type="ECO:0000313" key="2">
    <source>
        <dbReference type="EMBL" id="OGZ55711.1"/>
    </source>
</evidence>
<dbReference type="STRING" id="1802129.A3J04_04150"/>
<keyword evidence="1" id="KW-0472">Membrane</keyword>
<organism evidence="2 3">
    <name type="scientific">Candidatus Ryanbacteria bacterium RIFCSPLOWO2_02_FULL_47_14</name>
    <dbReference type="NCBI Taxonomy" id="1802129"/>
    <lineage>
        <taxon>Bacteria</taxon>
        <taxon>Candidatus Ryaniibacteriota</taxon>
    </lineage>
</organism>
<dbReference type="Proteomes" id="UP000177954">
    <property type="component" value="Unassembled WGS sequence"/>
</dbReference>
<gene>
    <name evidence="2" type="ORF">A3J04_04150</name>
</gene>
<proteinExistence type="predicted"/>
<feature type="transmembrane region" description="Helical" evidence="1">
    <location>
        <begin position="6"/>
        <end position="32"/>
    </location>
</feature>
<dbReference type="AlphaFoldDB" id="A0A1G2H0D5"/>
<sequence>MNWSNPVIIGLLVFIAFLIVVIVGNTIAASVLGGKFKKRKTTSATTTTKSSGWFWKLVIIGVIGFGIFGVVRYFKTPKKAIVQTVITPKSITERKWKLRWKKLPTTPNGVNGNQREIRLDAVVMKYDRFEFKIVVFYKEQGQDEQALLYWNRVESPHYGIWSQNNPKDSGRWALERVRDDLFVGWETSSTGAEIPLWLEAVD</sequence>
<protein>
    <submittedName>
        <fullName evidence="2">Uncharacterized protein</fullName>
    </submittedName>
</protein>
<accession>A0A1G2H0D5</accession>
<reference evidence="2 3" key="1">
    <citation type="journal article" date="2016" name="Nat. Commun.">
        <title>Thousands of microbial genomes shed light on interconnected biogeochemical processes in an aquifer system.</title>
        <authorList>
            <person name="Anantharaman K."/>
            <person name="Brown C.T."/>
            <person name="Hug L.A."/>
            <person name="Sharon I."/>
            <person name="Castelle C.J."/>
            <person name="Probst A.J."/>
            <person name="Thomas B.C."/>
            <person name="Singh A."/>
            <person name="Wilkins M.J."/>
            <person name="Karaoz U."/>
            <person name="Brodie E.L."/>
            <person name="Williams K.H."/>
            <person name="Hubbard S.S."/>
            <person name="Banfield J.F."/>
        </authorList>
    </citation>
    <scope>NUCLEOTIDE SEQUENCE [LARGE SCALE GENOMIC DNA]</scope>
</reference>
<keyword evidence="1" id="KW-0812">Transmembrane</keyword>
<keyword evidence="1" id="KW-1133">Transmembrane helix</keyword>
<evidence type="ECO:0000256" key="1">
    <source>
        <dbReference type="SAM" id="Phobius"/>
    </source>
</evidence>
<evidence type="ECO:0000313" key="3">
    <source>
        <dbReference type="Proteomes" id="UP000177954"/>
    </source>
</evidence>
<name>A0A1G2H0D5_9BACT</name>
<feature type="transmembrane region" description="Helical" evidence="1">
    <location>
        <begin position="53"/>
        <end position="74"/>
    </location>
</feature>
<comment type="caution">
    <text evidence="2">The sequence shown here is derived from an EMBL/GenBank/DDBJ whole genome shotgun (WGS) entry which is preliminary data.</text>
</comment>
<dbReference type="EMBL" id="MHNZ01000029">
    <property type="protein sequence ID" value="OGZ55711.1"/>
    <property type="molecule type" value="Genomic_DNA"/>
</dbReference>